<accession>A0A6P8YVX1</accession>
<dbReference type="InterPro" id="IPR022043">
    <property type="entry name" value="CAF1A_DD"/>
</dbReference>
<feature type="compositionally biased region" description="Polar residues" evidence="7">
    <location>
        <begin position="1061"/>
        <end position="1096"/>
    </location>
</feature>
<dbReference type="KEGG" id="tpal:117645339"/>
<evidence type="ECO:0000256" key="3">
    <source>
        <dbReference type="ARBA" id="ARBA00022763"/>
    </source>
</evidence>
<feature type="region of interest" description="Disordered" evidence="7">
    <location>
        <begin position="1130"/>
        <end position="1160"/>
    </location>
</feature>
<protein>
    <submittedName>
        <fullName evidence="11 12">Chromatin assembly factor 1 subunit A</fullName>
    </submittedName>
</protein>
<dbReference type="GeneID" id="117645339"/>
<feature type="region of interest" description="Disordered" evidence="7">
    <location>
        <begin position="707"/>
        <end position="733"/>
    </location>
</feature>
<keyword evidence="4" id="KW-0143">Chaperone</keyword>
<evidence type="ECO:0000256" key="6">
    <source>
        <dbReference type="ARBA" id="ARBA00023242"/>
    </source>
</evidence>
<feature type="compositionally biased region" description="Polar residues" evidence="7">
    <location>
        <begin position="85"/>
        <end position="94"/>
    </location>
</feature>
<keyword evidence="2" id="KW-0235">DNA replication</keyword>
<organism evidence="12">
    <name type="scientific">Thrips palmi</name>
    <name type="common">Melon thrips</name>
    <dbReference type="NCBI Taxonomy" id="161013"/>
    <lineage>
        <taxon>Eukaryota</taxon>
        <taxon>Metazoa</taxon>
        <taxon>Ecdysozoa</taxon>
        <taxon>Arthropoda</taxon>
        <taxon>Hexapoda</taxon>
        <taxon>Insecta</taxon>
        <taxon>Pterygota</taxon>
        <taxon>Neoptera</taxon>
        <taxon>Paraneoptera</taxon>
        <taxon>Thysanoptera</taxon>
        <taxon>Terebrantia</taxon>
        <taxon>Thripoidea</taxon>
        <taxon>Thripidae</taxon>
        <taxon>Thrips</taxon>
    </lineage>
</organism>
<evidence type="ECO:0000259" key="9">
    <source>
        <dbReference type="Pfam" id="PF12253"/>
    </source>
</evidence>
<keyword evidence="3" id="KW-0227">DNA damage</keyword>
<feature type="region of interest" description="Disordered" evidence="7">
    <location>
        <begin position="320"/>
        <end position="401"/>
    </location>
</feature>
<dbReference type="RefSeq" id="XP_034241346.1">
    <property type="nucleotide sequence ID" value="XM_034385455.1"/>
</dbReference>
<reference evidence="11 12" key="1">
    <citation type="submission" date="2025-04" db="UniProtKB">
        <authorList>
            <consortium name="RefSeq"/>
        </authorList>
    </citation>
    <scope>IDENTIFICATION</scope>
    <source>
        <tissue evidence="11 12">Total insect</tissue>
    </source>
</reference>
<feature type="compositionally biased region" description="Polar residues" evidence="7">
    <location>
        <begin position="250"/>
        <end position="265"/>
    </location>
</feature>
<dbReference type="GO" id="GO:0005634">
    <property type="term" value="C:nucleus"/>
    <property type="evidence" value="ECO:0007669"/>
    <property type="project" value="UniProtKB-SubCell"/>
</dbReference>
<feature type="compositionally biased region" description="Acidic residues" evidence="7">
    <location>
        <begin position="707"/>
        <end position="716"/>
    </location>
</feature>
<gene>
    <name evidence="11 12" type="primary">LOC117645339</name>
</gene>
<feature type="region of interest" description="Disordered" evidence="7">
    <location>
        <begin position="906"/>
        <end position="929"/>
    </location>
</feature>
<comment type="subcellular location">
    <subcellularLocation>
        <location evidence="1">Nucleus</location>
    </subcellularLocation>
</comment>
<evidence type="ECO:0000256" key="7">
    <source>
        <dbReference type="SAM" id="MobiDB-lite"/>
    </source>
</evidence>
<feature type="domain" description="Chromatin assembly factor 1 subunit A dimerization" evidence="9">
    <location>
        <begin position="665"/>
        <end position="733"/>
    </location>
</feature>
<dbReference type="Pfam" id="PF12253">
    <property type="entry name" value="CAF1A_dimeriz"/>
    <property type="match status" value="1"/>
</dbReference>
<feature type="domain" description="Chromatin assembly factor 1 p150 subunit acidic region" evidence="8">
    <location>
        <begin position="440"/>
        <end position="579"/>
    </location>
</feature>
<feature type="compositionally biased region" description="Low complexity" evidence="7">
    <location>
        <begin position="1039"/>
        <end position="1057"/>
    </location>
</feature>
<dbReference type="RefSeq" id="XP_034241339.1">
    <property type="nucleotide sequence ID" value="XM_034385448.1"/>
</dbReference>
<dbReference type="GO" id="GO:0006281">
    <property type="term" value="P:DNA repair"/>
    <property type="evidence" value="ECO:0007669"/>
    <property type="project" value="UniProtKB-KW"/>
</dbReference>
<dbReference type="InterPro" id="IPR021644">
    <property type="entry name" value="CAF-1_p150_acidic"/>
</dbReference>
<dbReference type="OrthoDB" id="79480at2759"/>
<dbReference type="GO" id="GO:0006334">
    <property type="term" value="P:nucleosome assembly"/>
    <property type="evidence" value="ECO:0007669"/>
    <property type="project" value="TreeGrafter"/>
</dbReference>
<feature type="region of interest" description="Disordered" evidence="7">
    <location>
        <begin position="1031"/>
        <end position="1097"/>
    </location>
</feature>
<dbReference type="CTD" id="31801"/>
<dbReference type="GO" id="GO:0033186">
    <property type="term" value="C:CAF-1 complex"/>
    <property type="evidence" value="ECO:0007669"/>
    <property type="project" value="TreeGrafter"/>
</dbReference>
<feature type="compositionally biased region" description="Polar residues" evidence="7">
    <location>
        <begin position="296"/>
        <end position="307"/>
    </location>
</feature>
<evidence type="ECO:0000313" key="11">
    <source>
        <dbReference type="RefSeq" id="XP_034241339.1"/>
    </source>
</evidence>
<feature type="region of interest" description="Disordered" evidence="7">
    <location>
        <begin position="415"/>
        <end position="573"/>
    </location>
</feature>
<feature type="compositionally biased region" description="Low complexity" evidence="7">
    <location>
        <begin position="1130"/>
        <end position="1154"/>
    </location>
</feature>
<feature type="region of interest" description="Disordered" evidence="7">
    <location>
        <begin position="178"/>
        <end position="307"/>
    </location>
</feature>
<evidence type="ECO:0000256" key="1">
    <source>
        <dbReference type="ARBA" id="ARBA00004123"/>
    </source>
</evidence>
<sequence>MDSESPPRKKLKQARLPFQILSHKDSSADTKSPTPSRKRPLSEDSQEEEVVAVKVGKKSEDTKENETVVTPPTEVDLENKDHDLQNGTKSTEVNTVIPESPVKESIDSTNAQTKPETKETKSEKKSELPSFLMNMKANLADLLEKKVLDFNADVGSCDCGCEEEDSAGSALEEYYEHCNKKKATPKSSEKKSRRKSGHKSDSKQSSPSKQPKQQSPRGKKKASNSPKSAEPLSKTVTPEKTADDVPVSESKLSPLNSTAEKSSILSKKAADMFAKWRKPSNDISQKSENAAEDSKNINGSSDLKSSGFSVVHAEEVKAEVVKDAGAKSGPSSIGHSPKKFKLSNASDNVQEKTELQESVKPQPKSENDVVELSDSSFEEKTPLKGKKPESNSSFTGILKKSDEAGCLDNSIVVDEDKTLTLTPTGLSKTPQRRLTPKQIERQKEVARKQEEKEKQRLERENEKKRLKLEKEELKKKEKEEKEEQRRREKEEKEKKKQAEQELKIEEKKKKELQKAEEKRKKDEDKKKAEEEEERKKAKASALFTSFFVPKSTKPEREDPPPPTETKQNFMPFEVKADMRVAPPVRHTLSSPEKQCLDEVVKQELPKSKDCLYLASLKSGESVPKTGSKTWPLDDNKEDDDISIIESDDAGVLVSDIKKVEKMRAKYLLFHENHRPAYRGTWRKKSLLVTGRHPFGQDKIFDYEVDSADEWEEEEPGESLHGSDDEKDKESEDEYEVDNGIFVPHGYLSDDEGDAEENEETFNPETQKAKLKLLGEEFEAQMKSKTSTLKPIIIVLTAALQASSCSARYQKLLERRAVWQEDEGPIALTQFKSDNDNGEGLTLNAESNCVTFSSGPGAKKKIIAEEAIPALITLVHGNQNKRVFLTNEFSAFLGKSQSGQVENIDENPALSESAEPQRPSTPSTSCPNPLLQKWPGLPPASRISISNKIKEIGLWGPCPEEGPFYGRQCWYVKEEIRTKYGLTDLKLPNTLWHYTLKPKVLNYSHSPSSAAVSNPTSSRALITNFTKVMTPEEKKRQWEAMKSPAPSTPSSSKPLSAKGSTGKITAFTQHLNTPGSAEPSKVSTSSAAGTPTSNQPQAKKRVALLVSVPRGQQIASSSHCSLLSKFEASASPKSTAAAAAPSEPSVASQVPVPSVGTSDVNIADSKMDDECIVLD</sequence>
<feature type="compositionally biased region" description="Polar residues" evidence="7">
    <location>
        <begin position="917"/>
        <end position="926"/>
    </location>
</feature>
<evidence type="ECO:0000313" key="10">
    <source>
        <dbReference type="Proteomes" id="UP000515158"/>
    </source>
</evidence>
<keyword evidence="5" id="KW-0234">DNA repair</keyword>
<feature type="compositionally biased region" description="Basic and acidic residues" evidence="7">
    <location>
        <begin position="720"/>
        <end position="729"/>
    </location>
</feature>
<dbReference type="PANTHER" id="PTHR15272">
    <property type="entry name" value="CHROMATIN ASSEMBLY FACTOR 1 SUBUNIT A CAF-1 SUBUNIT A"/>
    <property type="match status" value="1"/>
</dbReference>
<feature type="compositionally biased region" description="Basic and acidic residues" evidence="7">
    <location>
        <begin position="115"/>
        <end position="127"/>
    </location>
</feature>
<evidence type="ECO:0000259" key="8">
    <source>
        <dbReference type="Pfam" id="PF11600"/>
    </source>
</evidence>
<dbReference type="Proteomes" id="UP000515158">
    <property type="component" value="Unplaced"/>
</dbReference>
<proteinExistence type="predicted"/>
<keyword evidence="6" id="KW-0539">Nucleus</keyword>
<dbReference type="AlphaFoldDB" id="A0A6P8YVX1"/>
<evidence type="ECO:0000313" key="12">
    <source>
        <dbReference type="RefSeq" id="XP_034241346.1"/>
    </source>
</evidence>
<feature type="compositionally biased region" description="Basic and acidic residues" evidence="7">
    <location>
        <begin position="349"/>
        <end position="367"/>
    </location>
</feature>
<feature type="region of interest" description="Disordered" evidence="7">
    <location>
        <begin position="1"/>
        <end position="130"/>
    </location>
</feature>
<name>A0A6P8YVX1_THRPL</name>
<feature type="compositionally biased region" description="Low complexity" evidence="7">
    <location>
        <begin position="203"/>
        <end position="216"/>
    </location>
</feature>
<keyword evidence="10" id="KW-1185">Reference proteome</keyword>
<dbReference type="Pfam" id="PF11600">
    <property type="entry name" value="CAF1A_acidic"/>
    <property type="match status" value="1"/>
</dbReference>
<evidence type="ECO:0000256" key="2">
    <source>
        <dbReference type="ARBA" id="ARBA00022705"/>
    </source>
</evidence>
<feature type="compositionally biased region" description="Polar residues" evidence="7">
    <location>
        <begin position="419"/>
        <end position="429"/>
    </location>
</feature>
<feature type="compositionally biased region" description="Basic and acidic residues" evidence="7">
    <location>
        <begin position="57"/>
        <end position="66"/>
    </location>
</feature>
<dbReference type="GO" id="GO:0006260">
    <property type="term" value="P:DNA replication"/>
    <property type="evidence" value="ECO:0007669"/>
    <property type="project" value="UniProtKB-KW"/>
</dbReference>
<evidence type="ECO:0000256" key="4">
    <source>
        <dbReference type="ARBA" id="ARBA00023186"/>
    </source>
</evidence>
<feature type="compositionally biased region" description="Basic and acidic residues" evidence="7">
    <location>
        <begin position="377"/>
        <end position="389"/>
    </location>
</feature>
<evidence type="ECO:0000256" key="5">
    <source>
        <dbReference type="ARBA" id="ARBA00023204"/>
    </source>
</evidence>
<feature type="compositionally biased region" description="Basic and acidic residues" evidence="7">
    <location>
        <begin position="438"/>
        <end position="535"/>
    </location>
</feature>
<dbReference type="PANTHER" id="PTHR15272:SF0">
    <property type="entry name" value="CHROMATIN ASSEMBLY FACTOR 1 SUBUNIT A"/>
    <property type="match status" value="1"/>
</dbReference>